<reference evidence="5 6" key="1">
    <citation type="submission" date="2018-02" db="EMBL/GenBank/DDBJ databases">
        <title>Comparative genomes isolates from brazilian mangrove.</title>
        <authorList>
            <person name="Araujo J.E."/>
            <person name="Taketani R.G."/>
            <person name="Silva M.C.P."/>
            <person name="Loureco M.V."/>
            <person name="Andreote F.D."/>
        </authorList>
    </citation>
    <scope>NUCLEOTIDE SEQUENCE [LARGE SCALE GENOMIC DNA]</scope>
    <source>
        <strain evidence="5 6">Hex-1 MGV</strain>
    </source>
</reference>
<dbReference type="CDD" id="cd03293">
    <property type="entry name" value="ABC_NrtD_SsuB_transporters"/>
    <property type="match status" value="1"/>
</dbReference>
<evidence type="ECO:0000256" key="2">
    <source>
        <dbReference type="ARBA" id="ARBA00022741"/>
    </source>
</evidence>
<evidence type="ECO:0000256" key="1">
    <source>
        <dbReference type="ARBA" id="ARBA00022448"/>
    </source>
</evidence>
<gene>
    <name evidence="5" type="ORF">C5Y83_00300</name>
</gene>
<dbReference type="InterPro" id="IPR003593">
    <property type="entry name" value="AAA+_ATPase"/>
</dbReference>
<protein>
    <recommendedName>
        <fullName evidence="4">ABC transporter domain-containing protein</fullName>
    </recommendedName>
</protein>
<dbReference type="InterPro" id="IPR027417">
    <property type="entry name" value="P-loop_NTPase"/>
</dbReference>
<comment type="caution">
    <text evidence="5">The sequence shown here is derived from an EMBL/GenBank/DDBJ whole genome shotgun (WGS) entry which is preliminary data.</text>
</comment>
<dbReference type="PANTHER" id="PTHR42781:SF8">
    <property type="entry name" value="BICARBONATE TRANSPORT ATP-BINDING PROTEIN CMPC"/>
    <property type="match status" value="1"/>
</dbReference>
<feature type="domain" description="ABC transporter" evidence="4">
    <location>
        <begin position="4"/>
        <end position="255"/>
    </location>
</feature>
<dbReference type="InterPro" id="IPR017871">
    <property type="entry name" value="ABC_transporter-like_CS"/>
</dbReference>
<dbReference type="OrthoDB" id="9802264at2"/>
<dbReference type="SUPFAM" id="SSF52540">
    <property type="entry name" value="P-loop containing nucleoside triphosphate hydrolases"/>
    <property type="match status" value="1"/>
</dbReference>
<dbReference type="PANTHER" id="PTHR42781">
    <property type="entry name" value="SPERMIDINE/PUTRESCINE IMPORT ATP-BINDING PROTEIN POTA"/>
    <property type="match status" value="1"/>
</dbReference>
<evidence type="ECO:0000313" key="6">
    <source>
        <dbReference type="Proteomes" id="UP000238322"/>
    </source>
</evidence>
<evidence type="ECO:0000313" key="5">
    <source>
        <dbReference type="EMBL" id="PQO40416.1"/>
    </source>
</evidence>
<dbReference type="SMART" id="SM00382">
    <property type="entry name" value="AAA"/>
    <property type="match status" value="1"/>
</dbReference>
<keyword evidence="2" id="KW-0547">Nucleotide-binding</keyword>
<dbReference type="PROSITE" id="PS50893">
    <property type="entry name" value="ABC_TRANSPORTER_2"/>
    <property type="match status" value="1"/>
</dbReference>
<evidence type="ECO:0000256" key="3">
    <source>
        <dbReference type="ARBA" id="ARBA00022840"/>
    </source>
</evidence>
<dbReference type="AlphaFoldDB" id="A0A2S8G7I2"/>
<sequence>MSNLEIVDVSHAYGPKKVLNHVNLRVGAGQVVALVGPSGCGKSTLLRAILGTHPSTEGTVMVGGQEVIRPNRDVGIVYQHYSLYEFLTARENVAFGLMLDQTSTPYRWFMYFGWRKLRKQHLEQADEFLKKVGLYAARDQYPSQMSGGMRQRVAIAQALIMEPKILLLDEPFGALDEATREELQLMLLRLYEENVRARSENRTPPYTVIIVTHELNEALFVSDRVVGLSQYHNDGENGATIVYDRPAPVFKPDEPKDLSRFVEQKEELIRAVFSPTFQKDHRQFVTFWQENKKQPVEETSEVN</sequence>
<dbReference type="PROSITE" id="PS00211">
    <property type="entry name" value="ABC_TRANSPORTER_1"/>
    <property type="match status" value="1"/>
</dbReference>
<organism evidence="5 6">
    <name type="scientific">Blastopirellula marina</name>
    <dbReference type="NCBI Taxonomy" id="124"/>
    <lineage>
        <taxon>Bacteria</taxon>
        <taxon>Pseudomonadati</taxon>
        <taxon>Planctomycetota</taxon>
        <taxon>Planctomycetia</taxon>
        <taxon>Pirellulales</taxon>
        <taxon>Pirellulaceae</taxon>
        <taxon>Blastopirellula</taxon>
    </lineage>
</organism>
<name>A0A2S8G7I2_9BACT</name>
<dbReference type="Pfam" id="PF00005">
    <property type="entry name" value="ABC_tran"/>
    <property type="match status" value="1"/>
</dbReference>
<dbReference type="RefSeq" id="WP_105327652.1">
    <property type="nucleotide sequence ID" value="NZ_PUHY01000001.1"/>
</dbReference>
<dbReference type="Gene3D" id="3.40.50.300">
    <property type="entry name" value="P-loop containing nucleotide triphosphate hydrolases"/>
    <property type="match status" value="1"/>
</dbReference>
<dbReference type="InterPro" id="IPR050093">
    <property type="entry name" value="ABC_SmlMolc_Importer"/>
</dbReference>
<proteinExistence type="predicted"/>
<accession>A0A2S8G7I2</accession>
<dbReference type="GO" id="GO:0005524">
    <property type="term" value="F:ATP binding"/>
    <property type="evidence" value="ECO:0007669"/>
    <property type="project" value="UniProtKB-KW"/>
</dbReference>
<dbReference type="InterPro" id="IPR003439">
    <property type="entry name" value="ABC_transporter-like_ATP-bd"/>
</dbReference>
<evidence type="ECO:0000259" key="4">
    <source>
        <dbReference type="PROSITE" id="PS50893"/>
    </source>
</evidence>
<keyword evidence="3" id="KW-0067">ATP-binding</keyword>
<keyword evidence="1" id="KW-0813">Transport</keyword>
<dbReference type="Proteomes" id="UP000238322">
    <property type="component" value="Unassembled WGS sequence"/>
</dbReference>
<dbReference type="EMBL" id="PUHY01000001">
    <property type="protein sequence ID" value="PQO40416.1"/>
    <property type="molecule type" value="Genomic_DNA"/>
</dbReference>
<dbReference type="GO" id="GO:0016887">
    <property type="term" value="F:ATP hydrolysis activity"/>
    <property type="evidence" value="ECO:0007669"/>
    <property type="project" value="InterPro"/>
</dbReference>